<name>A0A9W6IMK5_9PROT</name>
<keyword evidence="4" id="KW-1185">Reference proteome</keyword>
<reference evidence="3" key="1">
    <citation type="journal article" date="2014" name="Int. J. Syst. Evol. Microbiol.">
        <title>Complete genome sequence of Corynebacterium casei LMG S-19264T (=DSM 44701T), isolated from a smear-ripened cheese.</title>
        <authorList>
            <consortium name="US DOE Joint Genome Institute (JGI-PGF)"/>
            <person name="Walter F."/>
            <person name="Albersmeier A."/>
            <person name="Kalinowski J."/>
            <person name="Ruckert C."/>
        </authorList>
    </citation>
    <scope>NUCLEOTIDE SEQUENCE</scope>
    <source>
        <strain evidence="3">VKM B-1513</strain>
    </source>
</reference>
<protein>
    <recommendedName>
        <fullName evidence="2">UPF0235 protein GCM10017621_25950</fullName>
    </recommendedName>
</protein>
<comment type="caution">
    <text evidence="3">The sequence shown here is derived from an EMBL/GenBank/DDBJ whole genome shotgun (WGS) entry which is preliminary data.</text>
</comment>
<dbReference type="InterPro" id="IPR036591">
    <property type="entry name" value="YggU-like_sf"/>
</dbReference>
<gene>
    <name evidence="3" type="ORF">GCM10017621_25950</name>
</gene>
<proteinExistence type="inferred from homology"/>
<dbReference type="RefSeq" id="WP_271187447.1">
    <property type="nucleotide sequence ID" value="NZ_BSFE01000008.1"/>
</dbReference>
<organism evidence="3 4">
    <name type="scientific">Maricaulis virginensis</name>
    <dbReference type="NCBI Taxonomy" id="144022"/>
    <lineage>
        <taxon>Bacteria</taxon>
        <taxon>Pseudomonadati</taxon>
        <taxon>Pseudomonadota</taxon>
        <taxon>Alphaproteobacteria</taxon>
        <taxon>Maricaulales</taxon>
        <taxon>Maricaulaceae</taxon>
        <taxon>Maricaulis</taxon>
    </lineage>
</organism>
<dbReference type="NCBIfam" id="TIGR00251">
    <property type="entry name" value="DUF167 family protein"/>
    <property type="match status" value="1"/>
</dbReference>
<evidence type="ECO:0000256" key="1">
    <source>
        <dbReference type="ARBA" id="ARBA00010364"/>
    </source>
</evidence>
<accession>A0A9W6IMK5</accession>
<dbReference type="PANTHER" id="PTHR13420">
    <property type="entry name" value="UPF0235 PROTEIN C15ORF40"/>
    <property type="match status" value="1"/>
</dbReference>
<dbReference type="Gene3D" id="3.30.1200.10">
    <property type="entry name" value="YggU-like"/>
    <property type="match status" value="1"/>
</dbReference>
<dbReference type="SMART" id="SM01152">
    <property type="entry name" value="DUF167"/>
    <property type="match status" value="1"/>
</dbReference>
<dbReference type="PANTHER" id="PTHR13420:SF7">
    <property type="entry name" value="UPF0235 PROTEIN C15ORF40"/>
    <property type="match status" value="1"/>
</dbReference>
<dbReference type="EMBL" id="BSFE01000008">
    <property type="protein sequence ID" value="GLK53087.1"/>
    <property type="molecule type" value="Genomic_DNA"/>
</dbReference>
<comment type="similarity">
    <text evidence="1 2">Belongs to the UPF0235 family.</text>
</comment>
<dbReference type="GO" id="GO:0005737">
    <property type="term" value="C:cytoplasm"/>
    <property type="evidence" value="ECO:0007669"/>
    <property type="project" value="TreeGrafter"/>
</dbReference>
<dbReference type="AlphaFoldDB" id="A0A9W6IMK5"/>
<evidence type="ECO:0000313" key="4">
    <source>
        <dbReference type="Proteomes" id="UP001143486"/>
    </source>
</evidence>
<dbReference type="Proteomes" id="UP001143486">
    <property type="component" value="Unassembled WGS sequence"/>
</dbReference>
<dbReference type="InterPro" id="IPR003746">
    <property type="entry name" value="DUF167"/>
</dbReference>
<dbReference type="HAMAP" id="MF_00634">
    <property type="entry name" value="UPF0235"/>
    <property type="match status" value="1"/>
</dbReference>
<dbReference type="Pfam" id="PF02594">
    <property type="entry name" value="DUF167"/>
    <property type="match status" value="1"/>
</dbReference>
<sequence length="107" mass="11378">MNGLQSDATGLVLHVRLTPNASADAVEGWQDGADGSRHLAVRVRAVPEKGKANTALIALLAKHLGLPKRDLDVIRGATSRLKTVRIEAEGPALARIRSLLEGPSDER</sequence>
<dbReference type="SUPFAM" id="SSF69786">
    <property type="entry name" value="YggU-like"/>
    <property type="match status" value="1"/>
</dbReference>
<evidence type="ECO:0000313" key="3">
    <source>
        <dbReference type="EMBL" id="GLK53087.1"/>
    </source>
</evidence>
<evidence type="ECO:0000256" key="2">
    <source>
        <dbReference type="HAMAP-Rule" id="MF_00634"/>
    </source>
</evidence>
<reference evidence="3" key="2">
    <citation type="submission" date="2023-01" db="EMBL/GenBank/DDBJ databases">
        <authorList>
            <person name="Sun Q."/>
            <person name="Evtushenko L."/>
        </authorList>
    </citation>
    <scope>NUCLEOTIDE SEQUENCE</scope>
    <source>
        <strain evidence="3">VKM B-1513</strain>
    </source>
</reference>